<proteinExistence type="inferred from homology"/>
<dbReference type="Proteomes" id="UP000016160">
    <property type="component" value="Chromosome"/>
</dbReference>
<sequence length="620" mass="69997">MDYLIKASAVLAIFYLVYIVWLQKETFFIGNRWYLLIGLIISALTPLVVIPIYINQVPQTLDLSQFTTVESTSKTSSLSWTTIASVIYFTGVVFFLIRFIIESLSLKTFLKSQNIKLKDGFNMSETIQDISPFSFFKTIVYNPNQFTDTELTHILNHEKVHARDYHSIDILISKLATIVFWCNPFIWLYKKALIQNLEFIADYKSIQQTHSTKTYQNVLLKTSVLTHQMPLTTNFYNSLIKKRILMLNTSKSKSIYTLKYVLIIPALVIFMINFNTKTIYAQSGSTASDAAPFKSTISILITKDHSDEMLESLENVLSSNNIDLKFKKIKRNSSNEIIAISITAKSDTEETNYKTDSNSTISPIKITYSDTEKSILIQVVAEDDSQVMFTSSKNASKVKANNKNSFIIPTSDGSSIVIKSSGAEFNDNDVMYISDDVKTTQKTTEKSKWDFQISEVEFSENLDSIKDEKTFNIPENSSVQLKSNLQEEPLILVDGKEISKTDMDNIDPNSIEQVNVIKDEKLTEKFGEKGKNGVVEISTKSSKSNSNPWKISPEVTELSTTGPQANVIYIIDGKESTQKEVDEINPDTIESINVIKDNNATAKYGDKAKDGIIEITLKKN</sequence>
<feature type="transmembrane region" description="Helical" evidence="2">
    <location>
        <begin position="6"/>
        <end position="22"/>
    </location>
</feature>
<name>T2KHS0_FORAG</name>
<dbReference type="OrthoDB" id="1522859at2"/>
<dbReference type="SUPFAM" id="SSF56935">
    <property type="entry name" value="Porins"/>
    <property type="match status" value="2"/>
</dbReference>
<keyword evidence="2" id="KW-1133">Transmembrane helix</keyword>
<evidence type="ECO:0000259" key="3">
    <source>
        <dbReference type="Pfam" id="PF05569"/>
    </source>
</evidence>
<dbReference type="Pfam" id="PF05569">
    <property type="entry name" value="Peptidase_M56"/>
    <property type="match status" value="1"/>
</dbReference>
<dbReference type="STRING" id="1347342.BN863_6850"/>
<dbReference type="GO" id="GO:0009279">
    <property type="term" value="C:cell outer membrane"/>
    <property type="evidence" value="ECO:0007669"/>
    <property type="project" value="UniProtKB-SubCell"/>
</dbReference>
<organism evidence="4 5">
    <name type="scientific">Formosa agariphila (strain DSM 15362 / KCTC 12365 / LMG 23005 / KMM 3901 / M-2Alg 35-1)</name>
    <dbReference type="NCBI Taxonomy" id="1347342"/>
    <lineage>
        <taxon>Bacteria</taxon>
        <taxon>Pseudomonadati</taxon>
        <taxon>Bacteroidota</taxon>
        <taxon>Flavobacteriia</taxon>
        <taxon>Flavobacteriales</taxon>
        <taxon>Flavobacteriaceae</taxon>
        <taxon>Formosa</taxon>
    </lineage>
</organism>
<evidence type="ECO:0000313" key="4">
    <source>
        <dbReference type="EMBL" id="CDF78397.1"/>
    </source>
</evidence>
<dbReference type="EMBL" id="HG315671">
    <property type="protein sequence ID" value="CDF78397.1"/>
    <property type="molecule type" value="Genomic_DNA"/>
</dbReference>
<evidence type="ECO:0000256" key="1">
    <source>
        <dbReference type="PROSITE-ProRule" id="PRU01360"/>
    </source>
</evidence>
<dbReference type="Gene3D" id="2.170.130.10">
    <property type="entry name" value="TonB-dependent receptor, plug domain"/>
    <property type="match status" value="2"/>
</dbReference>
<dbReference type="eggNOG" id="COG4219">
    <property type="taxonomic scope" value="Bacteria"/>
</dbReference>
<feature type="domain" description="Peptidase M56" evidence="3">
    <location>
        <begin position="119"/>
        <end position="247"/>
    </location>
</feature>
<keyword evidence="1 2" id="KW-0472">Membrane</keyword>
<dbReference type="HOGENOM" id="CLU_013798_3_0_10"/>
<dbReference type="AlphaFoldDB" id="T2KHS0"/>
<accession>T2KHS0</accession>
<comment type="subcellular location">
    <subcellularLocation>
        <location evidence="1">Cell outer membrane</location>
        <topology evidence="1">Multi-pass membrane protein</topology>
    </subcellularLocation>
</comment>
<keyword evidence="5" id="KW-1185">Reference proteome</keyword>
<dbReference type="CDD" id="cd07341">
    <property type="entry name" value="M56_BlaR1_MecR1_like"/>
    <property type="match status" value="1"/>
</dbReference>
<evidence type="ECO:0000313" key="5">
    <source>
        <dbReference type="Proteomes" id="UP000016160"/>
    </source>
</evidence>
<keyword evidence="1" id="KW-0998">Cell outer membrane</keyword>
<feature type="transmembrane region" description="Helical" evidence="2">
    <location>
        <begin position="78"/>
        <end position="101"/>
    </location>
</feature>
<keyword evidence="1 2" id="KW-0812">Transmembrane</keyword>
<dbReference type="InterPro" id="IPR052173">
    <property type="entry name" value="Beta-lactam_resp_regulator"/>
</dbReference>
<dbReference type="PANTHER" id="PTHR34978:SF3">
    <property type="entry name" value="SLR0241 PROTEIN"/>
    <property type="match status" value="1"/>
</dbReference>
<feature type="transmembrane region" description="Helical" evidence="2">
    <location>
        <begin position="34"/>
        <end position="54"/>
    </location>
</feature>
<dbReference type="PANTHER" id="PTHR34978">
    <property type="entry name" value="POSSIBLE SENSOR-TRANSDUCER PROTEIN BLAR"/>
    <property type="match status" value="1"/>
</dbReference>
<dbReference type="InterPro" id="IPR037066">
    <property type="entry name" value="Plug_dom_sf"/>
</dbReference>
<reference evidence="4 5" key="1">
    <citation type="journal article" date="2013" name="Appl. Environ. Microbiol.">
        <title>The genome of the alga-associated marine flavobacterium Formosa agariphila KMM 3901T reveals a broad potential for degradation of algal polysaccharides.</title>
        <authorList>
            <person name="Mann A.J."/>
            <person name="Hahnke R.L."/>
            <person name="Huang S."/>
            <person name="Werner J."/>
            <person name="Xing P."/>
            <person name="Barbeyron T."/>
            <person name="Huettel B."/>
            <person name="Stueber K."/>
            <person name="Reinhardt R."/>
            <person name="Harder J."/>
            <person name="Gloeckner F.O."/>
            <person name="Amann R.I."/>
            <person name="Teeling H."/>
        </authorList>
    </citation>
    <scope>NUCLEOTIDE SEQUENCE [LARGE SCALE GENOMIC DNA]</scope>
    <source>
        <strain evidence="5">DSM 15362 / KCTC 12365 / LMG 23005 / KMM 3901</strain>
    </source>
</reference>
<protein>
    <submittedName>
        <fullName evidence="4">Peptidase, M56 family</fullName>
    </submittedName>
</protein>
<dbReference type="InterPro" id="IPR039426">
    <property type="entry name" value="TonB-dep_rcpt-like"/>
</dbReference>
<dbReference type="eggNOG" id="COG4771">
    <property type="taxonomic scope" value="Bacteria"/>
</dbReference>
<dbReference type="PATRIC" id="fig|1347342.6.peg.689"/>
<keyword evidence="1" id="KW-1134">Transmembrane beta strand</keyword>
<dbReference type="InterPro" id="IPR008756">
    <property type="entry name" value="Peptidase_M56"/>
</dbReference>
<comment type="similarity">
    <text evidence="1">Belongs to the TonB-dependent receptor family.</text>
</comment>
<gene>
    <name evidence="4" type="ORF">BN863_6850</name>
</gene>
<feature type="transmembrane region" description="Helical" evidence="2">
    <location>
        <begin position="256"/>
        <end position="274"/>
    </location>
</feature>
<dbReference type="PROSITE" id="PS52016">
    <property type="entry name" value="TONB_DEPENDENT_REC_3"/>
    <property type="match status" value="1"/>
</dbReference>
<keyword evidence="1" id="KW-0813">Transport</keyword>
<dbReference type="RefSeq" id="WP_038527589.1">
    <property type="nucleotide sequence ID" value="NZ_HG315671.1"/>
</dbReference>
<evidence type="ECO:0000256" key="2">
    <source>
        <dbReference type="SAM" id="Phobius"/>
    </source>
</evidence>